<sequence length="202" mass="23031">MKLGGFCGNGWWKLPKAVSDAYISKKYPKYPQESPQSDVRAQSYAPSKFSTIRDNFFAPKLVRITFSTIPLRLSLRELSKRVVVHVKRTSDRKVIHVSSVNVIIMYGMKRYRKEYEENQEGYDHGVQTHDVYNFGAHGESIVKRRLMDNGDIAGREIDRKNGGGDLVSKPDGYGRTLVVMKNLDSQGLGGVLIHQRERLFHT</sequence>
<organism evidence="1 2">
    <name type="scientific">Catharanthus roseus</name>
    <name type="common">Madagascar periwinkle</name>
    <name type="synonym">Vinca rosea</name>
    <dbReference type="NCBI Taxonomy" id="4058"/>
    <lineage>
        <taxon>Eukaryota</taxon>
        <taxon>Viridiplantae</taxon>
        <taxon>Streptophyta</taxon>
        <taxon>Embryophyta</taxon>
        <taxon>Tracheophyta</taxon>
        <taxon>Spermatophyta</taxon>
        <taxon>Magnoliopsida</taxon>
        <taxon>eudicotyledons</taxon>
        <taxon>Gunneridae</taxon>
        <taxon>Pentapetalae</taxon>
        <taxon>asterids</taxon>
        <taxon>lamiids</taxon>
        <taxon>Gentianales</taxon>
        <taxon>Apocynaceae</taxon>
        <taxon>Rauvolfioideae</taxon>
        <taxon>Vinceae</taxon>
        <taxon>Catharanthinae</taxon>
        <taxon>Catharanthus</taxon>
    </lineage>
</organism>
<accession>A0ACC0AV02</accession>
<reference evidence="2" key="1">
    <citation type="journal article" date="2023" name="Nat. Plants">
        <title>Single-cell RNA sequencing provides a high-resolution roadmap for understanding the multicellular compartmentation of specialized metabolism.</title>
        <authorList>
            <person name="Sun S."/>
            <person name="Shen X."/>
            <person name="Li Y."/>
            <person name="Li Y."/>
            <person name="Wang S."/>
            <person name="Li R."/>
            <person name="Zhang H."/>
            <person name="Shen G."/>
            <person name="Guo B."/>
            <person name="Wei J."/>
            <person name="Xu J."/>
            <person name="St-Pierre B."/>
            <person name="Chen S."/>
            <person name="Sun C."/>
        </authorList>
    </citation>
    <scope>NUCLEOTIDE SEQUENCE [LARGE SCALE GENOMIC DNA]</scope>
</reference>
<proteinExistence type="predicted"/>
<evidence type="ECO:0000313" key="1">
    <source>
        <dbReference type="EMBL" id="KAI5664571.1"/>
    </source>
</evidence>
<comment type="caution">
    <text evidence="1">The sequence shown here is derived from an EMBL/GenBank/DDBJ whole genome shotgun (WGS) entry which is preliminary data.</text>
</comment>
<gene>
    <name evidence="1" type="ORF">M9H77_23894</name>
</gene>
<protein>
    <submittedName>
        <fullName evidence="1">Uncharacterized protein</fullName>
    </submittedName>
</protein>
<name>A0ACC0AV02_CATRO</name>
<dbReference type="EMBL" id="CM044705">
    <property type="protein sequence ID" value="KAI5664571.1"/>
    <property type="molecule type" value="Genomic_DNA"/>
</dbReference>
<evidence type="ECO:0000313" key="2">
    <source>
        <dbReference type="Proteomes" id="UP001060085"/>
    </source>
</evidence>
<dbReference type="Proteomes" id="UP001060085">
    <property type="component" value="Linkage Group LG05"/>
</dbReference>
<keyword evidence="2" id="KW-1185">Reference proteome</keyword>